<name>A0A1D1W6X7_RAMVA</name>
<evidence type="ECO:0000313" key="1">
    <source>
        <dbReference type="EMBL" id="GAV07968.1"/>
    </source>
</evidence>
<sequence length="254" mass="29288">MDGPGFFDNSSEILGANDGPNFCKLVKALEESGSIVAILYVYTDRFAIPQKIWFDRLNGLIPEESKGNIIVVHNKLNEVFNLEKKVEYKFQVNNLIEDGTQHSYAWFGWEAPDDQVQSLLSELERLPVFQLQDLKVPEICYEKEVEGPEYEEVIGTRIEDHGSEVRTVTDRSYFKTVEKYNPNTITGFLGLKGWPGAKKGVQVYVPNMVTETKFISKPMTHRTTATYQNIYKVRFDGTKDLKEKKWLRQKEDVF</sequence>
<gene>
    <name evidence="1" type="primary">RvY_17740</name>
    <name evidence="1" type="synonym">RvY_17740.1</name>
    <name evidence="1" type="ORF">RvY_17740-1</name>
</gene>
<proteinExistence type="predicted"/>
<dbReference type="OrthoDB" id="10535578at2759"/>
<evidence type="ECO:0000313" key="2">
    <source>
        <dbReference type="Proteomes" id="UP000186922"/>
    </source>
</evidence>
<comment type="caution">
    <text evidence="1">The sequence shown here is derived from an EMBL/GenBank/DDBJ whole genome shotgun (WGS) entry which is preliminary data.</text>
</comment>
<protein>
    <submittedName>
        <fullName evidence="1">Uncharacterized protein</fullName>
    </submittedName>
</protein>
<keyword evidence="2" id="KW-1185">Reference proteome</keyword>
<dbReference type="EMBL" id="BDGG01000016">
    <property type="protein sequence ID" value="GAV07968.1"/>
    <property type="molecule type" value="Genomic_DNA"/>
</dbReference>
<dbReference type="AlphaFoldDB" id="A0A1D1W6X7"/>
<accession>A0A1D1W6X7</accession>
<reference evidence="1 2" key="1">
    <citation type="journal article" date="2016" name="Nat. Commun.">
        <title>Extremotolerant tardigrade genome and improved radiotolerance of human cultured cells by tardigrade-unique protein.</title>
        <authorList>
            <person name="Hashimoto T."/>
            <person name="Horikawa D.D."/>
            <person name="Saito Y."/>
            <person name="Kuwahara H."/>
            <person name="Kozuka-Hata H."/>
            <person name="Shin-I T."/>
            <person name="Minakuchi Y."/>
            <person name="Ohishi K."/>
            <person name="Motoyama A."/>
            <person name="Aizu T."/>
            <person name="Enomoto A."/>
            <person name="Kondo K."/>
            <person name="Tanaka S."/>
            <person name="Hara Y."/>
            <person name="Koshikawa S."/>
            <person name="Sagara H."/>
            <person name="Miura T."/>
            <person name="Yokobori S."/>
            <person name="Miyagawa K."/>
            <person name="Suzuki Y."/>
            <person name="Kubo T."/>
            <person name="Oyama M."/>
            <person name="Kohara Y."/>
            <person name="Fujiyama A."/>
            <person name="Arakawa K."/>
            <person name="Katayama T."/>
            <person name="Toyoda A."/>
            <person name="Kunieda T."/>
        </authorList>
    </citation>
    <scope>NUCLEOTIDE SEQUENCE [LARGE SCALE GENOMIC DNA]</scope>
    <source>
        <strain evidence="1 2">YOKOZUNA-1</strain>
    </source>
</reference>
<dbReference type="Proteomes" id="UP000186922">
    <property type="component" value="Unassembled WGS sequence"/>
</dbReference>
<organism evidence="1 2">
    <name type="scientific">Ramazzottius varieornatus</name>
    <name type="common">Water bear</name>
    <name type="synonym">Tardigrade</name>
    <dbReference type="NCBI Taxonomy" id="947166"/>
    <lineage>
        <taxon>Eukaryota</taxon>
        <taxon>Metazoa</taxon>
        <taxon>Ecdysozoa</taxon>
        <taxon>Tardigrada</taxon>
        <taxon>Eutardigrada</taxon>
        <taxon>Parachela</taxon>
        <taxon>Hypsibioidea</taxon>
        <taxon>Ramazzottiidae</taxon>
        <taxon>Ramazzottius</taxon>
    </lineage>
</organism>